<gene>
    <name evidence="1" type="ORF">HDA32_005730</name>
</gene>
<dbReference type="Proteomes" id="UP000589036">
    <property type="component" value="Unassembled WGS sequence"/>
</dbReference>
<sequence>MNQRVATARVTVSSPVLHSEMNRRIMRLTLLAKDGKSQLKDCPSVYMADTGELVVQGPELDATEIQELQSPLSGETAVRIDPEIALRAMELYKQGSKH</sequence>
<protein>
    <submittedName>
        <fullName evidence="1">Uncharacterized protein</fullName>
    </submittedName>
</protein>
<dbReference type="AlphaFoldDB" id="A0A852U9I4"/>
<comment type="caution">
    <text evidence="1">The sequence shown here is derived from an EMBL/GenBank/DDBJ whole genome shotgun (WGS) entry which is preliminary data.</text>
</comment>
<evidence type="ECO:0000313" key="2">
    <source>
        <dbReference type="Proteomes" id="UP000589036"/>
    </source>
</evidence>
<evidence type="ECO:0000313" key="1">
    <source>
        <dbReference type="EMBL" id="NYE50610.1"/>
    </source>
</evidence>
<name>A0A852U9I4_9ACTN</name>
<accession>A0A852U9I4</accession>
<keyword evidence="2" id="KW-1185">Reference proteome</keyword>
<organism evidence="1 2">
    <name type="scientific">Spinactinospora alkalitolerans</name>
    <dbReference type="NCBI Taxonomy" id="687207"/>
    <lineage>
        <taxon>Bacteria</taxon>
        <taxon>Bacillati</taxon>
        <taxon>Actinomycetota</taxon>
        <taxon>Actinomycetes</taxon>
        <taxon>Streptosporangiales</taxon>
        <taxon>Nocardiopsidaceae</taxon>
        <taxon>Spinactinospora</taxon>
    </lineage>
</organism>
<dbReference type="EMBL" id="JACCCC010000001">
    <property type="protein sequence ID" value="NYE50610.1"/>
    <property type="molecule type" value="Genomic_DNA"/>
</dbReference>
<dbReference type="RefSeq" id="WP_312863365.1">
    <property type="nucleotide sequence ID" value="NZ_BAAAYY010000044.1"/>
</dbReference>
<reference evidence="1 2" key="1">
    <citation type="submission" date="2020-07" db="EMBL/GenBank/DDBJ databases">
        <title>Sequencing the genomes of 1000 actinobacteria strains.</title>
        <authorList>
            <person name="Klenk H.-P."/>
        </authorList>
    </citation>
    <scope>NUCLEOTIDE SEQUENCE [LARGE SCALE GENOMIC DNA]</scope>
    <source>
        <strain evidence="1 2">CXB654</strain>
    </source>
</reference>
<proteinExistence type="predicted"/>